<dbReference type="Proteomes" id="UP001371305">
    <property type="component" value="Unassembled WGS sequence"/>
</dbReference>
<keyword evidence="1" id="KW-1133">Transmembrane helix</keyword>
<name>A0ABU9AWL8_9BACT</name>
<proteinExistence type="predicted"/>
<evidence type="ECO:0000313" key="3">
    <source>
        <dbReference type="Proteomes" id="UP001371305"/>
    </source>
</evidence>
<feature type="transmembrane region" description="Helical" evidence="1">
    <location>
        <begin position="16"/>
        <end position="37"/>
    </location>
</feature>
<reference evidence="2 3" key="1">
    <citation type="submission" date="2024-04" db="EMBL/GenBank/DDBJ databases">
        <title>Luteolibacter sp. isolated from soil.</title>
        <authorList>
            <person name="An J."/>
        </authorList>
    </citation>
    <scope>NUCLEOTIDE SEQUENCE [LARGE SCALE GENOMIC DNA]</scope>
    <source>
        <strain evidence="2 3">Y139</strain>
    </source>
</reference>
<keyword evidence="1" id="KW-0472">Membrane</keyword>
<protein>
    <submittedName>
        <fullName evidence="2">DUF3592 domain-containing protein</fullName>
    </submittedName>
</protein>
<sequence length="160" mass="17625">MPRRKRSIGGRRRWEWLYIIPLAFISITLIGTGVFTLPRTIALDRSQSVVTAKVIAEQKRPDSRTGPSYDVKYIFSPAPGLPEIGPSDFLGRSLVWVSLPEAAWNEATTTKTLQVKFDPANPANNAPVANRRGIWDNIGMITLGGLLLLITIFAGRSVPP</sequence>
<keyword evidence="3" id="KW-1185">Reference proteome</keyword>
<evidence type="ECO:0000313" key="2">
    <source>
        <dbReference type="EMBL" id="MEK7951541.1"/>
    </source>
</evidence>
<accession>A0ABU9AWL8</accession>
<dbReference type="RefSeq" id="WP_341405151.1">
    <property type="nucleotide sequence ID" value="NZ_JBBUKT010000004.1"/>
</dbReference>
<dbReference type="EMBL" id="JBBUKT010000004">
    <property type="protein sequence ID" value="MEK7951541.1"/>
    <property type="molecule type" value="Genomic_DNA"/>
</dbReference>
<organism evidence="2 3">
    <name type="scientific">Luteolibacter soli</name>
    <dbReference type="NCBI Taxonomy" id="3135280"/>
    <lineage>
        <taxon>Bacteria</taxon>
        <taxon>Pseudomonadati</taxon>
        <taxon>Verrucomicrobiota</taxon>
        <taxon>Verrucomicrobiia</taxon>
        <taxon>Verrucomicrobiales</taxon>
        <taxon>Verrucomicrobiaceae</taxon>
        <taxon>Luteolibacter</taxon>
    </lineage>
</organism>
<evidence type="ECO:0000256" key="1">
    <source>
        <dbReference type="SAM" id="Phobius"/>
    </source>
</evidence>
<comment type="caution">
    <text evidence="2">The sequence shown here is derived from an EMBL/GenBank/DDBJ whole genome shotgun (WGS) entry which is preliminary data.</text>
</comment>
<feature type="transmembrane region" description="Helical" evidence="1">
    <location>
        <begin position="134"/>
        <end position="154"/>
    </location>
</feature>
<gene>
    <name evidence="2" type="ORF">WKV53_13580</name>
</gene>
<keyword evidence="1" id="KW-0812">Transmembrane</keyword>